<accession>A0ABY9SWH1</accession>
<dbReference type="InterPro" id="IPR019649">
    <property type="entry name" value="DUF2512"/>
</dbReference>
<sequence>MVRFLVKVVMNGIILVPFLLWFTEASVWSSLVTSIVFSIIAYLVGDRLILRTSGNLVATLADAVLAAIYLGVVSAFMHWSFTAGKLLFTVVVLGVVELLFHFFLKRFDWHERREKAS</sequence>
<organism evidence="2 3">
    <name type="scientific">Brevibacillus brevis</name>
    <name type="common">Bacillus brevis</name>
    <dbReference type="NCBI Taxonomy" id="1393"/>
    <lineage>
        <taxon>Bacteria</taxon>
        <taxon>Bacillati</taxon>
        <taxon>Bacillota</taxon>
        <taxon>Bacilli</taxon>
        <taxon>Bacillales</taxon>
        <taxon>Paenibacillaceae</taxon>
        <taxon>Brevibacillus</taxon>
    </lineage>
</organism>
<gene>
    <name evidence="2" type="ORF">RGB73_15585</name>
</gene>
<evidence type="ECO:0000256" key="1">
    <source>
        <dbReference type="SAM" id="Phobius"/>
    </source>
</evidence>
<evidence type="ECO:0000313" key="3">
    <source>
        <dbReference type="Proteomes" id="UP001256827"/>
    </source>
</evidence>
<name>A0ABY9SWH1_BREBE</name>
<feature type="transmembrane region" description="Helical" evidence="1">
    <location>
        <begin position="5"/>
        <end position="22"/>
    </location>
</feature>
<feature type="transmembrane region" description="Helical" evidence="1">
    <location>
        <begin position="28"/>
        <end position="45"/>
    </location>
</feature>
<keyword evidence="1" id="KW-1133">Transmembrane helix</keyword>
<dbReference type="Proteomes" id="UP001256827">
    <property type="component" value="Chromosome"/>
</dbReference>
<dbReference type="RefSeq" id="WP_310763435.1">
    <property type="nucleotide sequence ID" value="NZ_CP134050.1"/>
</dbReference>
<dbReference type="Pfam" id="PF10710">
    <property type="entry name" value="DUF2512"/>
    <property type="match status" value="1"/>
</dbReference>
<protein>
    <submittedName>
        <fullName evidence="2">DUF2512 family protein</fullName>
    </submittedName>
</protein>
<dbReference type="EMBL" id="CP134050">
    <property type="protein sequence ID" value="WNC12165.1"/>
    <property type="molecule type" value="Genomic_DNA"/>
</dbReference>
<feature type="transmembrane region" description="Helical" evidence="1">
    <location>
        <begin position="86"/>
        <end position="104"/>
    </location>
</feature>
<keyword evidence="1" id="KW-0472">Membrane</keyword>
<keyword evidence="1" id="KW-0812">Transmembrane</keyword>
<reference evidence="2 3" key="1">
    <citation type="submission" date="2023-09" db="EMBL/GenBank/DDBJ databases">
        <title>Complete Genome and Methylome dissection of Bacillus brevis NEB573 original source of BbsI restriction endonuclease.</title>
        <authorList>
            <person name="Fomenkov A."/>
            <person name="Roberts R.D."/>
        </authorList>
    </citation>
    <scope>NUCLEOTIDE SEQUENCE [LARGE SCALE GENOMIC DNA]</scope>
    <source>
        <strain evidence="2 3">NEB573</strain>
    </source>
</reference>
<evidence type="ECO:0000313" key="2">
    <source>
        <dbReference type="EMBL" id="WNC12165.1"/>
    </source>
</evidence>
<feature type="transmembrane region" description="Helical" evidence="1">
    <location>
        <begin position="57"/>
        <end position="80"/>
    </location>
</feature>
<proteinExistence type="predicted"/>
<keyword evidence="3" id="KW-1185">Reference proteome</keyword>